<protein>
    <submittedName>
        <fullName evidence="1">Uncharacterized protein</fullName>
    </submittedName>
</protein>
<dbReference type="Proteomes" id="UP001200034">
    <property type="component" value="Unassembled WGS sequence"/>
</dbReference>
<organism evidence="1 2">
    <name type="scientific">Drosophila rubida</name>
    <dbReference type="NCBI Taxonomy" id="30044"/>
    <lineage>
        <taxon>Eukaryota</taxon>
        <taxon>Metazoa</taxon>
        <taxon>Ecdysozoa</taxon>
        <taxon>Arthropoda</taxon>
        <taxon>Hexapoda</taxon>
        <taxon>Insecta</taxon>
        <taxon>Pterygota</taxon>
        <taxon>Neoptera</taxon>
        <taxon>Endopterygota</taxon>
        <taxon>Diptera</taxon>
        <taxon>Brachycera</taxon>
        <taxon>Muscomorpha</taxon>
        <taxon>Ephydroidea</taxon>
        <taxon>Drosophilidae</taxon>
        <taxon>Drosophila</taxon>
    </lineage>
</organism>
<proteinExistence type="predicted"/>
<sequence length="211" mass="24356">MDENEVKKDARYTYIDTKPGYSSSVLTGQWFNMRLESLPQSDTAIVPCVLLAKNASDKACERHLSTNQEDYSSRDFEQKIICRDFMDCNVQKLINSKSQRASQKYLDAEKYNNNFTSLNTLVYEMWPQMLQEQLGAAAKNTADMTAYKKVLHNWKPDRLDAYGNNSSIKRAVCKESPCPCPTPTVYQRDFIPRFPVMLDRPKLRDNIDRLG</sequence>
<keyword evidence="2" id="KW-1185">Reference proteome</keyword>
<evidence type="ECO:0000313" key="2">
    <source>
        <dbReference type="Proteomes" id="UP001200034"/>
    </source>
</evidence>
<evidence type="ECO:0000313" key="1">
    <source>
        <dbReference type="EMBL" id="KAH8371899.1"/>
    </source>
</evidence>
<name>A0AAD4PL87_9MUSC</name>
<comment type="caution">
    <text evidence="1">The sequence shown here is derived from an EMBL/GenBank/DDBJ whole genome shotgun (WGS) entry which is preliminary data.</text>
</comment>
<accession>A0AAD4PL87</accession>
<gene>
    <name evidence="1" type="ORF">KR093_009257</name>
</gene>
<dbReference type="EMBL" id="JAJJHW010002585">
    <property type="protein sequence ID" value="KAH8371899.1"/>
    <property type="molecule type" value="Genomic_DNA"/>
</dbReference>
<dbReference type="AlphaFoldDB" id="A0AAD4PL87"/>
<reference evidence="1" key="1">
    <citation type="journal article" date="2021" name="Mol. Ecol. Resour.">
        <title>Phylogenomic analyses of the genus Drosophila reveals genomic signals of climate adaptation.</title>
        <authorList>
            <person name="Li F."/>
            <person name="Rane R.V."/>
            <person name="Luria V."/>
            <person name="Xiong Z."/>
            <person name="Chen J."/>
            <person name="Li Z."/>
            <person name="Catullo R.A."/>
            <person name="Griffin P.C."/>
            <person name="Schiffer M."/>
            <person name="Pearce S."/>
            <person name="Lee S.F."/>
            <person name="McElroy K."/>
            <person name="Stocker A."/>
            <person name="Shirriffs J."/>
            <person name="Cockerell F."/>
            <person name="Coppin C."/>
            <person name="Sgro C.M."/>
            <person name="Karger A."/>
            <person name="Cain J.W."/>
            <person name="Weber J.A."/>
            <person name="Santpere G."/>
            <person name="Kirschner M.W."/>
            <person name="Hoffmann A.A."/>
            <person name="Oakeshott J.G."/>
            <person name="Zhang G."/>
        </authorList>
    </citation>
    <scope>NUCLEOTIDE SEQUENCE</scope>
    <source>
        <strain evidence="1">BGI-SZ-2011g</strain>
    </source>
</reference>